<name>A0A5C6ZP29_9FLAO</name>
<organism evidence="2 3">
    <name type="scientific">Gillisia hiemivivida</name>
    <dbReference type="NCBI Taxonomy" id="291190"/>
    <lineage>
        <taxon>Bacteria</taxon>
        <taxon>Pseudomonadati</taxon>
        <taxon>Bacteroidota</taxon>
        <taxon>Flavobacteriia</taxon>
        <taxon>Flavobacteriales</taxon>
        <taxon>Flavobacteriaceae</taxon>
        <taxon>Gillisia</taxon>
    </lineage>
</organism>
<dbReference type="OrthoDB" id="1441018at2"/>
<evidence type="ECO:0008006" key="4">
    <source>
        <dbReference type="Google" id="ProtNLM"/>
    </source>
</evidence>
<sequence length="200" mass="23268">MAQDIRKMFKDDEPWTSEKLSKGHQKRFEARLDNKLPQEKKTNKYFFLKIAAVFIVALGIGTLFFNRDVIINNETPIVATPEAEDEKNEIPVKEFQLSEVSPDFKKIENYYLAGINMELAKLEVNPSNKALIDSFMGKMSELNTEYKRLNAEFNEMGPNEQTIEAMVENLQFRLDLLYKLKNKLNEIKQTKNTNNENHKA</sequence>
<evidence type="ECO:0000313" key="3">
    <source>
        <dbReference type="Proteomes" id="UP000321367"/>
    </source>
</evidence>
<keyword evidence="1" id="KW-1133">Transmembrane helix</keyword>
<protein>
    <recommendedName>
        <fullName evidence="4">Anti-sigma factor</fullName>
    </recommendedName>
</protein>
<keyword evidence="3" id="KW-1185">Reference proteome</keyword>
<reference evidence="2 3" key="1">
    <citation type="submission" date="2019-08" db="EMBL/GenBank/DDBJ databases">
        <title>Genome sequence of Gillisia hiemivivida IC154 (type strain).</title>
        <authorList>
            <person name="Bowman J.P."/>
        </authorList>
    </citation>
    <scope>NUCLEOTIDE SEQUENCE [LARGE SCALE GENOMIC DNA]</scope>
    <source>
        <strain evidence="2 3">IC154</strain>
    </source>
</reference>
<evidence type="ECO:0000313" key="2">
    <source>
        <dbReference type="EMBL" id="TXD92480.1"/>
    </source>
</evidence>
<dbReference type="AlphaFoldDB" id="A0A5C6ZP29"/>
<keyword evidence="1" id="KW-0812">Transmembrane</keyword>
<comment type="caution">
    <text evidence="2">The sequence shown here is derived from an EMBL/GenBank/DDBJ whole genome shotgun (WGS) entry which is preliminary data.</text>
</comment>
<gene>
    <name evidence="2" type="ORF">ES724_13395</name>
</gene>
<evidence type="ECO:0000256" key="1">
    <source>
        <dbReference type="SAM" id="Phobius"/>
    </source>
</evidence>
<proteinExistence type="predicted"/>
<accession>A0A5C6ZP29</accession>
<dbReference type="Proteomes" id="UP000321367">
    <property type="component" value="Unassembled WGS sequence"/>
</dbReference>
<dbReference type="EMBL" id="VORY01000020">
    <property type="protein sequence ID" value="TXD92480.1"/>
    <property type="molecule type" value="Genomic_DNA"/>
</dbReference>
<dbReference type="RefSeq" id="WP_146933731.1">
    <property type="nucleotide sequence ID" value="NZ_CBCSHZ010000019.1"/>
</dbReference>
<keyword evidence="1" id="KW-0472">Membrane</keyword>
<feature type="transmembrane region" description="Helical" evidence="1">
    <location>
        <begin position="45"/>
        <end position="65"/>
    </location>
</feature>